<evidence type="ECO:0000259" key="3">
    <source>
        <dbReference type="Pfam" id="PF22725"/>
    </source>
</evidence>
<evidence type="ECO:0000256" key="1">
    <source>
        <dbReference type="ARBA" id="ARBA00023002"/>
    </source>
</evidence>
<proteinExistence type="predicted"/>
<feature type="domain" description="Gfo/Idh/MocA-like oxidoreductase N-terminal" evidence="2">
    <location>
        <begin position="9"/>
        <end position="125"/>
    </location>
</feature>
<dbReference type="SUPFAM" id="SSF55347">
    <property type="entry name" value="Glyceraldehyde-3-phosphate dehydrogenase-like, C-terminal domain"/>
    <property type="match status" value="1"/>
</dbReference>
<accession>A0ABU1AH65</accession>
<keyword evidence="5" id="KW-1185">Reference proteome</keyword>
<feature type="domain" description="GFO/IDH/MocA-like oxidoreductase" evidence="3">
    <location>
        <begin position="141"/>
        <end position="243"/>
    </location>
</feature>
<evidence type="ECO:0000313" key="4">
    <source>
        <dbReference type="EMBL" id="MDQ8194165.1"/>
    </source>
</evidence>
<name>A0ABU1AH65_9BACT</name>
<reference evidence="4 5" key="1">
    <citation type="submission" date="2023-04" db="EMBL/GenBank/DDBJ databases">
        <title>A novel bacteria isolated from coastal sediment.</title>
        <authorList>
            <person name="Liu X.-J."/>
            <person name="Du Z.-J."/>
        </authorList>
    </citation>
    <scope>NUCLEOTIDE SEQUENCE [LARGE SCALE GENOMIC DNA]</scope>
    <source>
        <strain evidence="4 5">SDUM461004</strain>
    </source>
</reference>
<dbReference type="InterPro" id="IPR055170">
    <property type="entry name" value="GFO_IDH_MocA-like_dom"/>
</dbReference>
<dbReference type="Pfam" id="PF22725">
    <property type="entry name" value="GFO_IDH_MocA_C3"/>
    <property type="match status" value="1"/>
</dbReference>
<dbReference type="InterPro" id="IPR050463">
    <property type="entry name" value="Gfo/Idh/MocA_oxidrdct_glycsds"/>
</dbReference>
<comment type="caution">
    <text evidence="4">The sequence shown here is derived from an EMBL/GenBank/DDBJ whole genome shotgun (WGS) entry which is preliminary data.</text>
</comment>
<sequence>MNKKTQCYRIGVLGLGEGRSILSAALLSDRWEVACICDLDAELCRQRQQEFSIAEYTTSYAEMLQREDIDVIGIFTPDPMHTEHILMAFSAGKHVVCTKPLVDNLERGCELLAAQRGSGKQLLVGNSTRFFHTLQRQRRDFERGANGQLVSCEAHYNGDKRKGSAGARGKNGEVNWLYSGLGHPVDLVYWYLGEIEEVYGYGLLSQAGARLGSKVPDCFHFVLKSKAGVLGRVTGMYGTPLAHPKASPTTECMLRGNDGISTATFPRFDYFTAFDGQEPTCETHVDSSGYYFRWGGSKYHAGEFQNYLEHFAYSLDSDSPPEPSLVNGLYVVAILEAMERSLNGGIPVRVDQILKDRGLEEIIDDRMTCDELCQVTT</sequence>
<protein>
    <submittedName>
        <fullName evidence="4">Gfo/Idh/MocA family oxidoreductase</fullName>
    </submittedName>
</protein>
<gene>
    <name evidence="4" type="ORF">QEH59_07000</name>
</gene>
<dbReference type="Proteomes" id="UP001243717">
    <property type="component" value="Unassembled WGS sequence"/>
</dbReference>
<evidence type="ECO:0000259" key="2">
    <source>
        <dbReference type="Pfam" id="PF01408"/>
    </source>
</evidence>
<dbReference type="EMBL" id="JARXIC010000009">
    <property type="protein sequence ID" value="MDQ8194165.1"/>
    <property type="molecule type" value="Genomic_DNA"/>
</dbReference>
<evidence type="ECO:0000313" key="5">
    <source>
        <dbReference type="Proteomes" id="UP001243717"/>
    </source>
</evidence>
<dbReference type="Gene3D" id="3.40.50.720">
    <property type="entry name" value="NAD(P)-binding Rossmann-like Domain"/>
    <property type="match status" value="1"/>
</dbReference>
<keyword evidence="1" id="KW-0560">Oxidoreductase</keyword>
<dbReference type="Pfam" id="PF01408">
    <property type="entry name" value="GFO_IDH_MocA"/>
    <property type="match status" value="1"/>
</dbReference>
<dbReference type="PANTHER" id="PTHR43818:SF11">
    <property type="entry name" value="BCDNA.GH03377"/>
    <property type="match status" value="1"/>
</dbReference>
<dbReference type="InterPro" id="IPR036291">
    <property type="entry name" value="NAD(P)-bd_dom_sf"/>
</dbReference>
<dbReference type="Gene3D" id="3.30.360.10">
    <property type="entry name" value="Dihydrodipicolinate Reductase, domain 2"/>
    <property type="match status" value="1"/>
</dbReference>
<dbReference type="PANTHER" id="PTHR43818">
    <property type="entry name" value="BCDNA.GH03377"/>
    <property type="match status" value="1"/>
</dbReference>
<dbReference type="SUPFAM" id="SSF51735">
    <property type="entry name" value="NAD(P)-binding Rossmann-fold domains"/>
    <property type="match status" value="1"/>
</dbReference>
<organism evidence="4 5">
    <name type="scientific">Thalassobacterium sedimentorum</name>
    <dbReference type="NCBI Taxonomy" id="3041258"/>
    <lineage>
        <taxon>Bacteria</taxon>
        <taxon>Pseudomonadati</taxon>
        <taxon>Verrucomicrobiota</taxon>
        <taxon>Opitutia</taxon>
        <taxon>Puniceicoccales</taxon>
        <taxon>Coraliomargaritaceae</taxon>
        <taxon>Thalassobacterium</taxon>
    </lineage>
</organism>
<dbReference type="RefSeq" id="WP_308984648.1">
    <property type="nucleotide sequence ID" value="NZ_JARXIC010000009.1"/>
</dbReference>
<dbReference type="InterPro" id="IPR000683">
    <property type="entry name" value="Gfo/Idh/MocA-like_OxRdtase_N"/>
</dbReference>